<dbReference type="PANTHER" id="PTHR27006:SF606">
    <property type="entry name" value="INTERLEUKIN-1 RECEPTOR-ASSOCIATED KINASE 4"/>
    <property type="match status" value="1"/>
</dbReference>
<dbReference type="AlphaFoldDB" id="A0AAQ3RUM0"/>
<evidence type="ECO:0000313" key="1">
    <source>
        <dbReference type="EMBL" id="WVZ06992.1"/>
    </source>
</evidence>
<reference evidence="1 2" key="1">
    <citation type="journal article" date="2023" name="Life. Sci Alliance">
        <title>Evolutionary insights into 3D genome organization and epigenetic landscape of Vigna mungo.</title>
        <authorList>
            <person name="Junaid A."/>
            <person name="Singh B."/>
            <person name="Bhatia S."/>
        </authorList>
    </citation>
    <scope>NUCLEOTIDE SEQUENCE [LARGE SCALE GENOMIC DNA]</scope>
    <source>
        <strain evidence="1">Urdbean</strain>
    </source>
</reference>
<gene>
    <name evidence="1" type="ORF">V8G54_020338</name>
</gene>
<dbReference type="Proteomes" id="UP001374535">
    <property type="component" value="Chromosome 6"/>
</dbReference>
<protein>
    <submittedName>
        <fullName evidence="1">Uncharacterized protein</fullName>
    </submittedName>
</protein>
<keyword evidence="2" id="KW-1185">Reference proteome</keyword>
<sequence length="112" mass="12729">MIEVWEHWRDETPLSTLDPKLKEKHSNIEVIRCVKIGLLCVQENPDARPTMLTIVSYLNGHLVELPSPLEPTFSLNRGTNPIVAHNPSLRQSINNSIPASINEMSISKFYPR</sequence>
<proteinExistence type="predicted"/>
<dbReference type="PANTHER" id="PTHR27006">
    <property type="entry name" value="PROMASTIGOTE SURFACE ANTIGEN PROTEIN PSA"/>
    <property type="match status" value="1"/>
</dbReference>
<dbReference type="SUPFAM" id="SSF56112">
    <property type="entry name" value="Protein kinase-like (PK-like)"/>
    <property type="match status" value="1"/>
</dbReference>
<dbReference type="InterPro" id="IPR011009">
    <property type="entry name" value="Kinase-like_dom_sf"/>
</dbReference>
<accession>A0AAQ3RUM0</accession>
<name>A0AAQ3RUM0_VIGMU</name>
<dbReference type="Gene3D" id="1.10.510.10">
    <property type="entry name" value="Transferase(Phosphotransferase) domain 1"/>
    <property type="match status" value="1"/>
</dbReference>
<dbReference type="EMBL" id="CP144695">
    <property type="protein sequence ID" value="WVZ06992.1"/>
    <property type="molecule type" value="Genomic_DNA"/>
</dbReference>
<organism evidence="1 2">
    <name type="scientific">Vigna mungo</name>
    <name type="common">Black gram</name>
    <name type="synonym">Phaseolus mungo</name>
    <dbReference type="NCBI Taxonomy" id="3915"/>
    <lineage>
        <taxon>Eukaryota</taxon>
        <taxon>Viridiplantae</taxon>
        <taxon>Streptophyta</taxon>
        <taxon>Embryophyta</taxon>
        <taxon>Tracheophyta</taxon>
        <taxon>Spermatophyta</taxon>
        <taxon>Magnoliopsida</taxon>
        <taxon>eudicotyledons</taxon>
        <taxon>Gunneridae</taxon>
        <taxon>Pentapetalae</taxon>
        <taxon>rosids</taxon>
        <taxon>fabids</taxon>
        <taxon>Fabales</taxon>
        <taxon>Fabaceae</taxon>
        <taxon>Papilionoideae</taxon>
        <taxon>50 kb inversion clade</taxon>
        <taxon>NPAAA clade</taxon>
        <taxon>indigoferoid/millettioid clade</taxon>
        <taxon>Phaseoleae</taxon>
        <taxon>Vigna</taxon>
    </lineage>
</organism>
<evidence type="ECO:0000313" key="2">
    <source>
        <dbReference type="Proteomes" id="UP001374535"/>
    </source>
</evidence>